<keyword evidence="5 8" id="KW-0408">Iron</keyword>
<dbReference type="PRINTS" id="PR00385">
    <property type="entry name" value="P450"/>
</dbReference>
<keyword evidence="7" id="KW-0443">Lipid metabolism</keyword>
<dbReference type="PROSITE" id="PS00086">
    <property type="entry name" value="CYTOCHROME_P450"/>
    <property type="match status" value="1"/>
</dbReference>
<dbReference type="GO" id="GO:0016705">
    <property type="term" value="F:oxidoreductase activity, acting on paired donors, with incorporation or reduction of molecular oxygen"/>
    <property type="evidence" value="ECO:0007669"/>
    <property type="project" value="InterPro"/>
</dbReference>
<feature type="binding site" description="axial binding residue" evidence="8">
    <location>
        <position position="148"/>
    </location>
    <ligand>
        <name>heme</name>
        <dbReference type="ChEBI" id="CHEBI:30413"/>
    </ligand>
    <ligandPart>
        <name>Fe</name>
        <dbReference type="ChEBI" id="CHEBI:18248"/>
    </ligandPart>
</feature>
<evidence type="ECO:0000256" key="5">
    <source>
        <dbReference type="ARBA" id="ARBA00023004"/>
    </source>
</evidence>
<dbReference type="SUPFAM" id="SSF48264">
    <property type="entry name" value="Cytochrome P450"/>
    <property type="match status" value="1"/>
</dbReference>
<dbReference type="InterPro" id="IPR050529">
    <property type="entry name" value="CYP450_sterol_14alpha_dmase"/>
</dbReference>
<dbReference type="GO" id="GO:0042632">
    <property type="term" value="P:cholesterol homeostasis"/>
    <property type="evidence" value="ECO:0007669"/>
    <property type="project" value="TreeGrafter"/>
</dbReference>
<dbReference type="PRINTS" id="PR00465">
    <property type="entry name" value="EP450IV"/>
</dbReference>
<dbReference type="InterPro" id="IPR001128">
    <property type="entry name" value="Cyt_P450"/>
</dbReference>
<dbReference type="EMBL" id="JBBPFD010000680">
    <property type="protein sequence ID" value="KAK7877670.1"/>
    <property type="molecule type" value="Genomic_DNA"/>
</dbReference>
<name>A0AAW0MDU4_9GOBI</name>
<evidence type="ECO:0000256" key="9">
    <source>
        <dbReference type="RuleBase" id="RU000461"/>
    </source>
</evidence>
<protein>
    <submittedName>
        <fullName evidence="10">Uncharacterized protein</fullName>
    </submittedName>
</protein>
<dbReference type="AlphaFoldDB" id="A0AAW0MDU4"/>
<keyword evidence="3 8" id="KW-0349">Heme</keyword>
<dbReference type="Proteomes" id="UP001460270">
    <property type="component" value="Unassembled WGS sequence"/>
</dbReference>
<keyword evidence="11" id="KW-1185">Reference proteome</keyword>
<dbReference type="InterPro" id="IPR017972">
    <property type="entry name" value="Cyt_P450_CS"/>
</dbReference>
<evidence type="ECO:0000256" key="3">
    <source>
        <dbReference type="ARBA" id="ARBA00022617"/>
    </source>
</evidence>
<sequence>MFWSVYYLLRHQEALRAVRAELQEVMSQEGLKLEPDSDLVLSREQLQKLVTLESVVNESMRLSTMSMNIRVAQEDFTLKLDSDWSIRKGDIITICPQAIHFDPEIYQDPESFRFDRYLDDGKEKSDFYKDGQKVKYFLMPFGSGATMCPGRYIAVQEIKQFVCLLLLHFDLELCGAPVRPDLKRAGLGIMQPESDVSFRYRLRRPLEHEL</sequence>
<keyword evidence="2" id="KW-0153">Cholesterol metabolism</keyword>
<evidence type="ECO:0000256" key="6">
    <source>
        <dbReference type="ARBA" id="ARBA00023166"/>
    </source>
</evidence>
<comment type="cofactor">
    <cofactor evidence="8">
        <name>heme</name>
        <dbReference type="ChEBI" id="CHEBI:30413"/>
    </cofactor>
</comment>
<dbReference type="InterPro" id="IPR002403">
    <property type="entry name" value="Cyt_P450_E_grp-IV"/>
</dbReference>
<dbReference type="Gene3D" id="1.10.630.10">
    <property type="entry name" value="Cytochrome P450"/>
    <property type="match status" value="1"/>
</dbReference>
<reference evidence="11" key="1">
    <citation type="submission" date="2024-04" db="EMBL/GenBank/DDBJ databases">
        <title>Salinicola lusitanus LLJ914,a marine bacterium isolated from the Okinawa Trough.</title>
        <authorList>
            <person name="Li J."/>
        </authorList>
    </citation>
    <scope>NUCLEOTIDE SEQUENCE [LARGE SCALE GENOMIC DNA]</scope>
</reference>
<keyword evidence="4 8" id="KW-0479">Metal-binding</keyword>
<evidence type="ECO:0000313" key="10">
    <source>
        <dbReference type="EMBL" id="KAK7877670.1"/>
    </source>
</evidence>
<evidence type="ECO:0000256" key="7">
    <source>
        <dbReference type="ARBA" id="ARBA00023221"/>
    </source>
</evidence>
<dbReference type="GO" id="GO:0008395">
    <property type="term" value="F:steroid hydroxylase activity"/>
    <property type="evidence" value="ECO:0007669"/>
    <property type="project" value="TreeGrafter"/>
</dbReference>
<gene>
    <name evidence="10" type="ORF">WMY93_031682</name>
</gene>
<comment type="caution">
    <text evidence="10">The sequence shown here is derived from an EMBL/GenBank/DDBJ whole genome shotgun (WGS) entry which is preliminary data.</text>
</comment>
<organism evidence="10 11">
    <name type="scientific">Mugilogobius chulae</name>
    <name type="common">yellowstripe goby</name>
    <dbReference type="NCBI Taxonomy" id="88201"/>
    <lineage>
        <taxon>Eukaryota</taxon>
        <taxon>Metazoa</taxon>
        <taxon>Chordata</taxon>
        <taxon>Craniata</taxon>
        <taxon>Vertebrata</taxon>
        <taxon>Euteleostomi</taxon>
        <taxon>Actinopterygii</taxon>
        <taxon>Neopterygii</taxon>
        <taxon>Teleostei</taxon>
        <taxon>Neoteleostei</taxon>
        <taxon>Acanthomorphata</taxon>
        <taxon>Gobiaria</taxon>
        <taxon>Gobiiformes</taxon>
        <taxon>Gobioidei</taxon>
        <taxon>Gobiidae</taxon>
        <taxon>Gobionellinae</taxon>
        <taxon>Mugilogobius</taxon>
    </lineage>
</organism>
<evidence type="ECO:0000313" key="11">
    <source>
        <dbReference type="Proteomes" id="UP001460270"/>
    </source>
</evidence>
<dbReference type="GO" id="GO:0006699">
    <property type="term" value="P:bile acid biosynthetic process"/>
    <property type="evidence" value="ECO:0007669"/>
    <property type="project" value="TreeGrafter"/>
</dbReference>
<comment type="similarity">
    <text evidence="1 9">Belongs to the cytochrome P450 family.</text>
</comment>
<keyword evidence="6" id="KW-1207">Sterol metabolism</keyword>
<keyword evidence="7" id="KW-0753">Steroid metabolism</keyword>
<dbReference type="PANTHER" id="PTHR24304">
    <property type="entry name" value="CYTOCHROME P450 FAMILY 7"/>
    <property type="match status" value="1"/>
</dbReference>
<evidence type="ECO:0000256" key="1">
    <source>
        <dbReference type="ARBA" id="ARBA00010617"/>
    </source>
</evidence>
<dbReference type="GO" id="GO:0020037">
    <property type="term" value="F:heme binding"/>
    <property type="evidence" value="ECO:0007669"/>
    <property type="project" value="InterPro"/>
</dbReference>
<evidence type="ECO:0000256" key="8">
    <source>
        <dbReference type="PIRSR" id="PIRSR602403-1"/>
    </source>
</evidence>
<proteinExistence type="inferred from homology"/>
<dbReference type="GO" id="GO:0008203">
    <property type="term" value="P:cholesterol metabolic process"/>
    <property type="evidence" value="ECO:0007669"/>
    <property type="project" value="UniProtKB-KW"/>
</dbReference>
<evidence type="ECO:0000256" key="2">
    <source>
        <dbReference type="ARBA" id="ARBA00022548"/>
    </source>
</evidence>
<dbReference type="PANTHER" id="PTHR24304:SF0">
    <property type="entry name" value="CYTOCHROME P450 7B1"/>
    <property type="match status" value="1"/>
</dbReference>
<dbReference type="Pfam" id="PF00067">
    <property type="entry name" value="p450"/>
    <property type="match status" value="1"/>
</dbReference>
<keyword evidence="9" id="KW-0503">Monooxygenase</keyword>
<accession>A0AAW0MDU4</accession>
<evidence type="ECO:0000256" key="4">
    <source>
        <dbReference type="ARBA" id="ARBA00022723"/>
    </source>
</evidence>
<dbReference type="InterPro" id="IPR036396">
    <property type="entry name" value="Cyt_P450_sf"/>
</dbReference>
<keyword evidence="9" id="KW-0560">Oxidoreductase</keyword>
<dbReference type="GO" id="GO:0005506">
    <property type="term" value="F:iron ion binding"/>
    <property type="evidence" value="ECO:0007669"/>
    <property type="project" value="InterPro"/>
</dbReference>